<keyword evidence="3" id="KW-1185">Reference proteome</keyword>
<organism evidence="2 3">
    <name type="scientific">Microbacterium pygmaeum</name>
    <dbReference type="NCBI Taxonomy" id="370764"/>
    <lineage>
        <taxon>Bacteria</taxon>
        <taxon>Bacillati</taxon>
        <taxon>Actinomycetota</taxon>
        <taxon>Actinomycetes</taxon>
        <taxon>Micrococcales</taxon>
        <taxon>Microbacteriaceae</taxon>
        <taxon>Microbacterium</taxon>
    </lineage>
</organism>
<protein>
    <recommendedName>
        <fullName evidence="4">YtxH domain-containing protein</fullName>
    </recommendedName>
</protein>
<evidence type="ECO:0008006" key="4">
    <source>
        <dbReference type="Google" id="ProtNLM"/>
    </source>
</evidence>
<evidence type="ECO:0000256" key="1">
    <source>
        <dbReference type="SAM" id="MobiDB-lite"/>
    </source>
</evidence>
<sequence>MRFFSILLLIGAAAAAAYVLGAQAGRSRYREIAHAARTFWNDPLVAKARDRAMKSAKKSTKKAAKEADKLKRRAIKAMG</sequence>
<feature type="region of interest" description="Disordered" evidence="1">
    <location>
        <begin position="55"/>
        <end position="79"/>
    </location>
</feature>
<proteinExistence type="predicted"/>
<gene>
    <name evidence="2" type="ORF">SAMN04489810_1070</name>
</gene>
<dbReference type="RefSeq" id="WP_091487345.1">
    <property type="nucleotide sequence ID" value="NZ_LT629692.1"/>
</dbReference>
<name>A0A1G7WGS7_9MICO</name>
<evidence type="ECO:0000313" key="2">
    <source>
        <dbReference type="EMBL" id="SDG71151.1"/>
    </source>
</evidence>
<dbReference type="STRING" id="370764.SAMN04489810_1070"/>
<accession>A0A1G7WGS7</accession>
<dbReference type="EMBL" id="LT629692">
    <property type="protein sequence ID" value="SDG71151.1"/>
    <property type="molecule type" value="Genomic_DNA"/>
</dbReference>
<evidence type="ECO:0000313" key="3">
    <source>
        <dbReference type="Proteomes" id="UP000199009"/>
    </source>
</evidence>
<reference evidence="2 3" key="1">
    <citation type="submission" date="2016-10" db="EMBL/GenBank/DDBJ databases">
        <authorList>
            <person name="de Groot N.N."/>
        </authorList>
    </citation>
    <scope>NUCLEOTIDE SEQUENCE [LARGE SCALE GENOMIC DNA]</scope>
    <source>
        <strain evidence="2 3">DSM 23142</strain>
    </source>
</reference>
<dbReference type="Proteomes" id="UP000199009">
    <property type="component" value="Chromosome I"/>
</dbReference>
<dbReference type="AlphaFoldDB" id="A0A1G7WGS7"/>
<feature type="compositionally biased region" description="Basic residues" evidence="1">
    <location>
        <begin position="70"/>
        <end position="79"/>
    </location>
</feature>